<dbReference type="EMBL" id="CADEAL010001990">
    <property type="protein sequence ID" value="CAB1437132.1"/>
    <property type="molecule type" value="Genomic_DNA"/>
</dbReference>
<organism evidence="1 2">
    <name type="scientific">Pleuronectes platessa</name>
    <name type="common">European plaice</name>
    <dbReference type="NCBI Taxonomy" id="8262"/>
    <lineage>
        <taxon>Eukaryota</taxon>
        <taxon>Metazoa</taxon>
        <taxon>Chordata</taxon>
        <taxon>Craniata</taxon>
        <taxon>Vertebrata</taxon>
        <taxon>Euteleostomi</taxon>
        <taxon>Actinopterygii</taxon>
        <taxon>Neopterygii</taxon>
        <taxon>Teleostei</taxon>
        <taxon>Neoteleostei</taxon>
        <taxon>Acanthomorphata</taxon>
        <taxon>Carangaria</taxon>
        <taxon>Pleuronectiformes</taxon>
        <taxon>Pleuronectoidei</taxon>
        <taxon>Pleuronectidae</taxon>
        <taxon>Pleuronectes</taxon>
    </lineage>
</organism>
<name>A0A9N7UVP6_PLEPL</name>
<evidence type="ECO:0000313" key="1">
    <source>
        <dbReference type="EMBL" id="CAB1437132.1"/>
    </source>
</evidence>
<dbReference type="Proteomes" id="UP001153269">
    <property type="component" value="Unassembled WGS sequence"/>
</dbReference>
<evidence type="ECO:0000313" key="2">
    <source>
        <dbReference type="Proteomes" id="UP001153269"/>
    </source>
</evidence>
<sequence>MVLWWGWCGVNGAGGAGGAGGALTLEEVADELRFTLHHRGKRGMPEMHEALLLPASTQETLLTSRIRTPTRPRSCFPVLFESQSFQRSFNQSFLLVLRSTELVFGEVRGRFPGFFAACQGISMPCMTSHISITRSQLNGRILQRLRLKNQVSHSGVKRLSRFRLLLRNKQVHPSLSVNDVVTGVLGVVDDFGSSSESLTAVLIFLFNTRRALKSGRGGDCSSPSR</sequence>
<dbReference type="AlphaFoldDB" id="A0A9N7UVP6"/>
<protein>
    <submittedName>
        <fullName evidence="1">Uncharacterized protein</fullName>
    </submittedName>
</protein>
<accession>A0A9N7UVP6</accession>
<keyword evidence="2" id="KW-1185">Reference proteome</keyword>
<gene>
    <name evidence="1" type="ORF">PLEPLA_LOCUS25165</name>
</gene>
<proteinExistence type="predicted"/>
<comment type="caution">
    <text evidence="1">The sequence shown here is derived from an EMBL/GenBank/DDBJ whole genome shotgun (WGS) entry which is preliminary data.</text>
</comment>
<reference evidence="1" key="1">
    <citation type="submission" date="2020-03" db="EMBL/GenBank/DDBJ databases">
        <authorList>
            <person name="Weist P."/>
        </authorList>
    </citation>
    <scope>NUCLEOTIDE SEQUENCE</scope>
</reference>